<dbReference type="SUPFAM" id="SSF64307">
    <property type="entry name" value="SirA-like"/>
    <property type="match status" value="1"/>
</dbReference>
<dbReference type="Proteomes" id="UP000260943">
    <property type="component" value="Unassembled WGS sequence"/>
</dbReference>
<comment type="caution">
    <text evidence="2">The sequence shown here is derived from an EMBL/GenBank/DDBJ whole genome shotgun (WGS) entry which is preliminary data.</text>
</comment>
<evidence type="ECO:0000313" key="2">
    <source>
        <dbReference type="EMBL" id="RGL12224.1"/>
    </source>
</evidence>
<dbReference type="RefSeq" id="WP_117678749.1">
    <property type="nucleotide sequence ID" value="NZ_QSRJ01000001.1"/>
</dbReference>
<accession>A0A3E4QZH5</accession>
<reference evidence="2 3" key="1">
    <citation type="submission" date="2018-08" db="EMBL/GenBank/DDBJ databases">
        <title>A genome reference for cultivated species of the human gut microbiota.</title>
        <authorList>
            <person name="Zou Y."/>
            <person name="Xue W."/>
            <person name="Luo G."/>
        </authorList>
    </citation>
    <scope>NUCLEOTIDE SEQUENCE [LARGE SCALE GENOMIC DNA]</scope>
    <source>
        <strain evidence="2 3">TF08-14</strain>
    </source>
</reference>
<dbReference type="AlphaFoldDB" id="A0A3E4QZH5"/>
<dbReference type="InterPro" id="IPR036868">
    <property type="entry name" value="TusA-like_sf"/>
</dbReference>
<protein>
    <submittedName>
        <fullName evidence="2">Sulfurtransferase-like selenium metabolism protein YedF</fullName>
    </submittedName>
</protein>
<dbReference type="InterPro" id="IPR019870">
    <property type="entry name" value="Se_metab_YedF"/>
</dbReference>
<dbReference type="NCBIfam" id="TIGR03527">
    <property type="entry name" value="selenium_YedF"/>
    <property type="match status" value="1"/>
</dbReference>
<name>A0A3E4QZH5_9ACTN</name>
<keyword evidence="2" id="KW-0808">Transferase</keyword>
<dbReference type="SUPFAM" id="SSF75169">
    <property type="entry name" value="DsrEFH-like"/>
    <property type="match status" value="1"/>
</dbReference>
<evidence type="ECO:0000313" key="3">
    <source>
        <dbReference type="Proteomes" id="UP000260943"/>
    </source>
</evidence>
<dbReference type="GO" id="GO:0016740">
    <property type="term" value="F:transferase activity"/>
    <property type="evidence" value="ECO:0007669"/>
    <property type="project" value="UniProtKB-KW"/>
</dbReference>
<dbReference type="Gene3D" id="3.30.110.40">
    <property type="entry name" value="TusA-like domain"/>
    <property type="match status" value="1"/>
</dbReference>
<dbReference type="Pfam" id="PF01206">
    <property type="entry name" value="TusA"/>
    <property type="match status" value="1"/>
</dbReference>
<feature type="domain" description="UPF0033" evidence="1">
    <location>
        <begin position="2"/>
        <end position="71"/>
    </location>
</feature>
<dbReference type="InterPro" id="IPR027396">
    <property type="entry name" value="DsrEFH-like"/>
</dbReference>
<proteinExistence type="predicted"/>
<gene>
    <name evidence="2" type="primary">yedF</name>
    <name evidence="2" type="ORF">DXC81_00740</name>
</gene>
<dbReference type="InterPro" id="IPR001455">
    <property type="entry name" value="TusA-like"/>
</dbReference>
<evidence type="ECO:0000259" key="1">
    <source>
        <dbReference type="Pfam" id="PF01206"/>
    </source>
</evidence>
<sequence length="221" mass="22906">MQIDARNKSCPQPVILATKALDQLAAQGQADQELEVLANEMVAVENLKRLAAFRGRAVEVVEGAGEWSVRIAGGEAPAEDSASAGEGASAFEAVCDLPATQSSPLATVAHGAPVVVAVGDDVMGRGDKELGRILLKGIIYAFANADVPPAKMVFFNDGAKVTCEGSPSIDDLRELEVRGCEILTCGTCLDFHGLKDKLAVGGITNLYAISQILLSGGVVSL</sequence>
<dbReference type="EMBL" id="QSRJ01000001">
    <property type="protein sequence ID" value="RGL12224.1"/>
    <property type="molecule type" value="Genomic_DNA"/>
</dbReference>
<organism evidence="2 3">
    <name type="scientific">Collinsella tanakaei</name>
    <dbReference type="NCBI Taxonomy" id="626935"/>
    <lineage>
        <taxon>Bacteria</taxon>
        <taxon>Bacillati</taxon>
        <taxon>Actinomycetota</taxon>
        <taxon>Coriobacteriia</taxon>
        <taxon>Coriobacteriales</taxon>
        <taxon>Coriobacteriaceae</taxon>
        <taxon>Collinsella</taxon>
    </lineage>
</organism>